<gene>
    <name evidence="2 7" type="primary">proC</name>
    <name evidence="7" type="ORF">QQS35_10660</name>
</gene>
<dbReference type="EMBL" id="JASTZU010000036">
    <property type="protein sequence ID" value="MDL4840911.1"/>
    <property type="molecule type" value="Genomic_DNA"/>
</dbReference>
<dbReference type="PANTHER" id="PTHR11645:SF49">
    <property type="entry name" value="PYRROLINE-5-CARBOXYLATE REDUCTASE 1"/>
    <property type="match status" value="1"/>
</dbReference>
<accession>A0ABT7L4V8</accession>
<keyword evidence="2 4" id="KW-0028">Amino-acid biosynthesis</keyword>
<dbReference type="InterPro" id="IPR029036">
    <property type="entry name" value="P5CR_dimer"/>
</dbReference>
<comment type="catalytic activity">
    <reaction evidence="2">
        <text>L-proline + NAD(+) = (S)-1-pyrroline-5-carboxylate + NADH + 2 H(+)</text>
        <dbReference type="Rhea" id="RHEA:14105"/>
        <dbReference type="ChEBI" id="CHEBI:15378"/>
        <dbReference type="ChEBI" id="CHEBI:17388"/>
        <dbReference type="ChEBI" id="CHEBI:57540"/>
        <dbReference type="ChEBI" id="CHEBI:57945"/>
        <dbReference type="ChEBI" id="CHEBI:60039"/>
        <dbReference type="EC" id="1.5.1.2"/>
    </reaction>
</comment>
<evidence type="ECO:0000256" key="3">
    <source>
        <dbReference type="NCBIfam" id="TIGR00112"/>
    </source>
</evidence>
<dbReference type="SUPFAM" id="SSF48179">
    <property type="entry name" value="6-phosphogluconate dehydrogenase C-terminal domain-like"/>
    <property type="match status" value="1"/>
</dbReference>
<comment type="similarity">
    <text evidence="1 2 4">Belongs to the pyrroline-5-carboxylate reductase family.</text>
</comment>
<keyword evidence="2 4" id="KW-0641">Proline biosynthesis</keyword>
<evidence type="ECO:0000256" key="1">
    <source>
        <dbReference type="ARBA" id="ARBA00005525"/>
    </source>
</evidence>
<dbReference type="HAMAP" id="MF_01925">
    <property type="entry name" value="P5C_reductase"/>
    <property type="match status" value="1"/>
</dbReference>
<comment type="catalytic activity">
    <reaction evidence="2 4">
        <text>L-proline + NADP(+) = (S)-1-pyrroline-5-carboxylate + NADPH + 2 H(+)</text>
        <dbReference type="Rhea" id="RHEA:14109"/>
        <dbReference type="ChEBI" id="CHEBI:15378"/>
        <dbReference type="ChEBI" id="CHEBI:17388"/>
        <dbReference type="ChEBI" id="CHEBI:57783"/>
        <dbReference type="ChEBI" id="CHEBI:58349"/>
        <dbReference type="ChEBI" id="CHEBI:60039"/>
        <dbReference type="EC" id="1.5.1.2"/>
    </reaction>
</comment>
<dbReference type="InterPro" id="IPR053790">
    <property type="entry name" value="P5CR-like_CS"/>
</dbReference>
<dbReference type="Proteomes" id="UP001235343">
    <property type="component" value="Unassembled WGS sequence"/>
</dbReference>
<dbReference type="PIRSF" id="PIRSF000193">
    <property type="entry name" value="Pyrrol-5-carb_rd"/>
    <property type="match status" value="1"/>
</dbReference>
<dbReference type="Gene3D" id="3.40.50.720">
    <property type="entry name" value="NAD(P)-binding Rossmann-like Domain"/>
    <property type="match status" value="1"/>
</dbReference>
<dbReference type="GO" id="GO:0004735">
    <property type="term" value="F:pyrroline-5-carboxylate reductase activity"/>
    <property type="evidence" value="ECO:0007669"/>
    <property type="project" value="UniProtKB-EC"/>
</dbReference>
<dbReference type="PROSITE" id="PS00521">
    <property type="entry name" value="P5CR"/>
    <property type="match status" value="1"/>
</dbReference>
<feature type="domain" description="Pyrroline-5-carboxylate reductase catalytic N-terminal" evidence="5">
    <location>
        <begin position="4"/>
        <end position="100"/>
    </location>
</feature>
<keyword evidence="2 4" id="KW-0560">Oxidoreductase</keyword>
<dbReference type="SUPFAM" id="SSF51735">
    <property type="entry name" value="NAD(P)-binding Rossmann-fold domains"/>
    <property type="match status" value="1"/>
</dbReference>
<evidence type="ECO:0000256" key="4">
    <source>
        <dbReference type="RuleBase" id="RU003903"/>
    </source>
</evidence>
<evidence type="ECO:0000259" key="5">
    <source>
        <dbReference type="Pfam" id="PF03807"/>
    </source>
</evidence>
<dbReference type="EC" id="1.5.1.2" evidence="2 3"/>
<dbReference type="InterPro" id="IPR008927">
    <property type="entry name" value="6-PGluconate_DH-like_C_sf"/>
</dbReference>
<dbReference type="RefSeq" id="WP_285932066.1">
    <property type="nucleotide sequence ID" value="NZ_JASTZU010000036.1"/>
</dbReference>
<feature type="domain" description="Pyrroline-5-carboxylate reductase dimerisation" evidence="6">
    <location>
        <begin position="163"/>
        <end position="267"/>
    </location>
</feature>
<sequence>MFQKIAFIGAGSMAEAIISGMIQKDYCKPEQIVVTNKSNQNRLKYLQDKYKITISQDKEQVMKGAEIIVLTMKPADIVNGINDIKPYLKEEQLIISVLAGISTDFIAKQTGKDIAVIRAMPNTSAMIGQSATAITPGVFTSKEQLGKAKSLLKAIGMTTIVNEDDMHAITALAGSGPAFYYYMVEAMEIAAEEAGISEETAKALITQTFVGVAEMLKVTDNHPAELRKKITSPGGTTQAGLEILEQSNFQRVIVESIKAATERSNQLGKKLQEK</sequence>
<comment type="subcellular location">
    <subcellularLocation>
        <location evidence="2">Cytoplasm</location>
    </subcellularLocation>
</comment>
<dbReference type="Pfam" id="PF14748">
    <property type="entry name" value="P5CR_dimer"/>
    <property type="match status" value="1"/>
</dbReference>
<comment type="caution">
    <text evidence="7">The sequence shown here is derived from an EMBL/GenBank/DDBJ whole genome shotgun (WGS) entry which is preliminary data.</text>
</comment>
<evidence type="ECO:0000313" key="7">
    <source>
        <dbReference type="EMBL" id="MDL4840911.1"/>
    </source>
</evidence>
<dbReference type="InterPro" id="IPR028939">
    <property type="entry name" value="P5C_Rdtase_cat_N"/>
</dbReference>
<dbReference type="Pfam" id="PF03807">
    <property type="entry name" value="F420_oxidored"/>
    <property type="match status" value="1"/>
</dbReference>
<comment type="function">
    <text evidence="2">Catalyzes the reduction of 1-pyrroline-5-carboxylate (PCA) to L-proline.</text>
</comment>
<keyword evidence="8" id="KW-1185">Reference proteome</keyword>
<evidence type="ECO:0000259" key="6">
    <source>
        <dbReference type="Pfam" id="PF14748"/>
    </source>
</evidence>
<dbReference type="Gene3D" id="1.10.3730.10">
    <property type="entry name" value="ProC C-terminal domain-like"/>
    <property type="match status" value="1"/>
</dbReference>
<name>A0ABT7L4V8_9BACI</name>
<protein>
    <recommendedName>
        <fullName evidence="2 3">Pyrroline-5-carboxylate reductase</fullName>
        <shortName evidence="2">P5C reductase</shortName>
        <shortName evidence="2">P5CR</shortName>
        <ecNumber evidence="2 3">1.5.1.2</ecNumber>
    </recommendedName>
    <alternativeName>
        <fullName evidence="2">PCA reductase</fullName>
    </alternativeName>
</protein>
<proteinExistence type="inferred from homology"/>
<organism evidence="7 8">
    <name type="scientific">Aquibacillus rhizosphaerae</name>
    <dbReference type="NCBI Taxonomy" id="3051431"/>
    <lineage>
        <taxon>Bacteria</taxon>
        <taxon>Bacillati</taxon>
        <taxon>Bacillota</taxon>
        <taxon>Bacilli</taxon>
        <taxon>Bacillales</taxon>
        <taxon>Bacillaceae</taxon>
        <taxon>Aquibacillus</taxon>
    </lineage>
</organism>
<comment type="pathway">
    <text evidence="2 4">Amino-acid biosynthesis; L-proline biosynthesis; L-proline from L-glutamate 5-semialdehyde: step 1/1.</text>
</comment>
<reference evidence="7 8" key="1">
    <citation type="submission" date="2023-06" db="EMBL/GenBank/DDBJ databases">
        <title>Aquibacillus rhizosphaerae LR5S19.</title>
        <authorList>
            <person name="Sun J.-Q."/>
        </authorList>
    </citation>
    <scope>NUCLEOTIDE SEQUENCE [LARGE SCALE GENOMIC DNA]</scope>
    <source>
        <strain evidence="7 8">LR5S19</strain>
    </source>
</reference>
<keyword evidence="2" id="KW-0963">Cytoplasm</keyword>
<dbReference type="InterPro" id="IPR036291">
    <property type="entry name" value="NAD(P)-bd_dom_sf"/>
</dbReference>
<evidence type="ECO:0000256" key="2">
    <source>
        <dbReference type="HAMAP-Rule" id="MF_01925"/>
    </source>
</evidence>
<evidence type="ECO:0000313" key="8">
    <source>
        <dbReference type="Proteomes" id="UP001235343"/>
    </source>
</evidence>
<dbReference type="NCBIfam" id="TIGR00112">
    <property type="entry name" value="proC"/>
    <property type="match status" value="1"/>
</dbReference>
<dbReference type="PANTHER" id="PTHR11645">
    <property type="entry name" value="PYRROLINE-5-CARBOXYLATE REDUCTASE"/>
    <property type="match status" value="1"/>
</dbReference>
<keyword evidence="2 4" id="KW-0521">NADP</keyword>
<dbReference type="InterPro" id="IPR000304">
    <property type="entry name" value="Pyrroline-COOH_reductase"/>
</dbReference>